<dbReference type="RefSeq" id="XP_015524101.2">
    <property type="nucleotide sequence ID" value="XM_015668615.2"/>
</dbReference>
<dbReference type="Proteomes" id="UP000829291">
    <property type="component" value="Chromosome 3"/>
</dbReference>
<name>A0A6J0C9M7_NEOLC</name>
<evidence type="ECO:0000259" key="1">
    <source>
        <dbReference type="Pfam" id="PF05292"/>
    </source>
</evidence>
<feature type="domain" description="Malonyl-CoA decarboxylase N-terminal" evidence="2">
    <location>
        <begin position="146"/>
        <end position="219"/>
    </location>
</feature>
<dbReference type="OrthoDB" id="426718at2759"/>
<dbReference type="Gene3D" id="3.40.630.150">
    <property type="entry name" value="Malonyl-CoA decarboxylase, catalytic domain"/>
    <property type="match status" value="1"/>
</dbReference>
<dbReference type="Pfam" id="PF17408">
    <property type="entry name" value="MCD_N"/>
    <property type="match status" value="1"/>
</dbReference>
<evidence type="ECO:0000313" key="4">
    <source>
        <dbReference type="RefSeq" id="XP_015524101.2"/>
    </source>
</evidence>
<dbReference type="GO" id="GO:0005782">
    <property type="term" value="C:peroxisomal matrix"/>
    <property type="evidence" value="ECO:0007669"/>
    <property type="project" value="TreeGrafter"/>
</dbReference>
<sequence length="531" mass="60531">MKIQGARRMIGRAIALTRLISAKRAKQSATGSQNIYRSISSHVVTSNKVSSGQEMTDQNNNIGCSQSGLTVIEQLGHLFKLKEIPNTSNWIVETKIQSLCNAYVALSKNDKETFLRTLASKYAVDHDVVRKMAFNLACDEKKQLDERQMINGERTLKNVLTPKYYWLFLLTGRLKHGVKFLVDLRTDVLNLLSELKDPDETIVAQQLNITLHDLLLQWFSVGFFDLERVTWQSSCEMLEKVSNYEMIHPIKNWTDLKRRVGPYRRCYVFTHRAMPKEPLVVLHTALCGSIPSSVKEVFQTEAQTDGMYGKAESSAPEDTSKIKAAVFYSIASTQRGLQGIELGNYLIKNVAAKVLEEFPLIDQLSSLSPIPNYRIWLLERIKNDVGQTFTKEERQLIGSLLCSTDIHTALKKVLSNSLWINNKDIVEALRVPLLRSCASYLYNEKRRNYALNNVANFHLRNGAVMWRINWLADPSPRGAANSCGIMVNYRYYLHETETNSRNYIERNIIKASEDVIRLAAESETLLQKSRL</sequence>
<dbReference type="InterPro" id="IPR042303">
    <property type="entry name" value="Malonyl_CoA_deC_C_sf"/>
</dbReference>
<organism evidence="4">
    <name type="scientific">Neodiprion lecontei</name>
    <name type="common">Redheaded pine sawfly</name>
    <dbReference type="NCBI Taxonomy" id="441921"/>
    <lineage>
        <taxon>Eukaryota</taxon>
        <taxon>Metazoa</taxon>
        <taxon>Ecdysozoa</taxon>
        <taxon>Arthropoda</taxon>
        <taxon>Hexapoda</taxon>
        <taxon>Insecta</taxon>
        <taxon>Pterygota</taxon>
        <taxon>Neoptera</taxon>
        <taxon>Endopterygota</taxon>
        <taxon>Hymenoptera</taxon>
        <taxon>Tenthredinoidea</taxon>
        <taxon>Diprionidae</taxon>
        <taxon>Diprioninae</taxon>
        <taxon>Neodiprion</taxon>
    </lineage>
</organism>
<gene>
    <name evidence="4" type="primary">LOC107227464</name>
</gene>
<dbReference type="GO" id="GO:0005759">
    <property type="term" value="C:mitochondrial matrix"/>
    <property type="evidence" value="ECO:0007669"/>
    <property type="project" value="TreeGrafter"/>
</dbReference>
<dbReference type="InterPro" id="IPR038917">
    <property type="entry name" value="Malonyl_CoA_deC"/>
</dbReference>
<feature type="domain" description="Malonyl-CoA decarboxylase C-terminal" evidence="1">
    <location>
        <begin position="222"/>
        <end position="491"/>
    </location>
</feature>
<evidence type="ECO:0000259" key="2">
    <source>
        <dbReference type="Pfam" id="PF17408"/>
    </source>
</evidence>
<dbReference type="GO" id="GO:0006633">
    <property type="term" value="P:fatty acid biosynthetic process"/>
    <property type="evidence" value="ECO:0007669"/>
    <property type="project" value="InterPro"/>
</dbReference>
<keyword evidence="3" id="KW-1185">Reference proteome</keyword>
<dbReference type="GO" id="GO:2001294">
    <property type="term" value="P:malonyl-CoA catabolic process"/>
    <property type="evidence" value="ECO:0007669"/>
    <property type="project" value="TreeGrafter"/>
</dbReference>
<dbReference type="Gene3D" id="1.20.140.90">
    <property type="entry name" value="Malonyl-CoA decarboxylase, oligemerization domain"/>
    <property type="match status" value="1"/>
</dbReference>
<dbReference type="InterPro" id="IPR007956">
    <property type="entry name" value="Malonyl_CoA_deC_C"/>
</dbReference>
<dbReference type="InterPro" id="IPR038351">
    <property type="entry name" value="MCD_N_sf"/>
</dbReference>
<proteinExistence type="predicted"/>
<dbReference type="KEGG" id="nlo:107227464"/>
<dbReference type="InParanoid" id="A0A6J0C9M7"/>
<evidence type="ECO:0000313" key="3">
    <source>
        <dbReference type="Proteomes" id="UP000829291"/>
    </source>
</evidence>
<reference evidence="4" key="1">
    <citation type="submission" date="2025-08" db="UniProtKB">
        <authorList>
            <consortium name="RefSeq"/>
        </authorList>
    </citation>
    <scope>IDENTIFICATION</scope>
    <source>
        <tissue evidence="4">Thorax and Abdomen</tissue>
    </source>
</reference>
<dbReference type="InterPro" id="IPR035372">
    <property type="entry name" value="MCD_N"/>
</dbReference>
<dbReference type="GeneID" id="107227464"/>
<dbReference type="PANTHER" id="PTHR28641:SF1">
    <property type="entry name" value="MALONYL-COA DECARBOXYLASE, MITOCHONDRIAL"/>
    <property type="match status" value="1"/>
</dbReference>
<accession>A0A6J0C9M7</accession>
<dbReference type="PANTHER" id="PTHR28641">
    <property type="match status" value="1"/>
</dbReference>
<protein>
    <submittedName>
        <fullName evidence="4">Malonyl-CoA decarboxylase, mitochondrial</fullName>
    </submittedName>
</protein>
<dbReference type="Pfam" id="PF05292">
    <property type="entry name" value="MCD"/>
    <property type="match status" value="1"/>
</dbReference>
<dbReference type="GO" id="GO:0050080">
    <property type="term" value="F:malonyl-CoA decarboxylase activity"/>
    <property type="evidence" value="ECO:0007669"/>
    <property type="project" value="InterPro"/>
</dbReference>
<dbReference type="GO" id="GO:0006085">
    <property type="term" value="P:acetyl-CoA biosynthetic process"/>
    <property type="evidence" value="ECO:0007669"/>
    <property type="project" value="TreeGrafter"/>
</dbReference>